<reference evidence="1" key="1">
    <citation type="submission" date="2018-02" db="EMBL/GenBank/DDBJ databases">
        <title>Rhizophora mucronata_Transcriptome.</title>
        <authorList>
            <person name="Meera S.P."/>
            <person name="Sreeshan A."/>
            <person name="Augustine A."/>
        </authorList>
    </citation>
    <scope>NUCLEOTIDE SEQUENCE</scope>
    <source>
        <tissue evidence="1">Leaf</tissue>
    </source>
</reference>
<protein>
    <submittedName>
        <fullName evidence="1">Uncharacterized protein</fullName>
    </submittedName>
</protein>
<sequence>MLFVSSKFIEVISPETFIFFYLYCFCRV</sequence>
<name>A0A2P2KIM2_RHIMU</name>
<proteinExistence type="predicted"/>
<dbReference type="AlphaFoldDB" id="A0A2P2KIM2"/>
<dbReference type="EMBL" id="GGEC01025073">
    <property type="protein sequence ID" value="MBX05557.1"/>
    <property type="molecule type" value="Transcribed_RNA"/>
</dbReference>
<evidence type="ECO:0000313" key="1">
    <source>
        <dbReference type="EMBL" id="MBX05557.1"/>
    </source>
</evidence>
<accession>A0A2P2KIM2</accession>
<organism evidence="1">
    <name type="scientific">Rhizophora mucronata</name>
    <name type="common">Asiatic mangrove</name>
    <dbReference type="NCBI Taxonomy" id="61149"/>
    <lineage>
        <taxon>Eukaryota</taxon>
        <taxon>Viridiplantae</taxon>
        <taxon>Streptophyta</taxon>
        <taxon>Embryophyta</taxon>
        <taxon>Tracheophyta</taxon>
        <taxon>Spermatophyta</taxon>
        <taxon>Magnoliopsida</taxon>
        <taxon>eudicotyledons</taxon>
        <taxon>Gunneridae</taxon>
        <taxon>Pentapetalae</taxon>
        <taxon>rosids</taxon>
        <taxon>fabids</taxon>
        <taxon>Malpighiales</taxon>
        <taxon>Rhizophoraceae</taxon>
        <taxon>Rhizophora</taxon>
    </lineage>
</organism>